<evidence type="ECO:0000256" key="1">
    <source>
        <dbReference type="SAM" id="SignalP"/>
    </source>
</evidence>
<dbReference type="AlphaFoldDB" id="A0A5C5ZF19"/>
<evidence type="ECO:0000313" key="2">
    <source>
        <dbReference type="EMBL" id="TWT85695.1"/>
    </source>
</evidence>
<sequence length="408" mass="42932" precursor="true">MRNFLRARYALTLGIALGLLTNTAGAQQDAMLAVFEGDAQGVENAGFIGSGSDVQLVSCDSPMAELGLGASGCSHQIVFGAEYLMVRATHSEQLAYVENNTVGLGTNDEFIRYHQFESSFDPSFRVYAGIRIPECGQEFRFTYTNFSSDGNFNSIAQSGAAGVGPVDIAAPFEVIPAGTGDTLFGSSSVKLNNFDLACMKTIPLGCALGSGCGDCCDPCGCDPCGCDPCGCWCPAWDITWSGAVRFADISSELNYGNNIVSTTVPVANRSATSRVDFTGVGLRGGFLGRRYFGKTGMTSVFLKGDISLLVGDLDYSAIGTDGTGANQFTPSYFSGTQVIPVTELEAGGTVALTSNLSVSGGYLFSAWHDLGHRAEYNFATTTGGQTVSLDDANILAFDGWFLRAEGTF</sequence>
<protein>
    <submittedName>
        <fullName evidence="2">Uncharacterized protein</fullName>
    </submittedName>
</protein>
<dbReference type="RefSeq" id="WP_146583940.1">
    <property type="nucleotide sequence ID" value="NZ_SJPO01000001.1"/>
</dbReference>
<name>A0A5C5ZF19_9BACT</name>
<reference evidence="2 3" key="1">
    <citation type="submission" date="2019-02" db="EMBL/GenBank/DDBJ databases">
        <title>Deep-cultivation of Planctomycetes and their phenomic and genomic characterization uncovers novel biology.</title>
        <authorList>
            <person name="Wiegand S."/>
            <person name="Jogler M."/>
            <person name="Boedeker C."/>
            <person name="Pinto D."/>
            <person name="Vollmers J."/>
            <person name="Rivas-Marin E."/>
            <person name="Kohn T."/>
            <person name="Peeters S.H."/>
            <person name="Heuer A."/>
            <person name="Rast P."/>
            <person name="Oberbeckmann S."/>
            <person name="Bunk B."/>
            <person name="Jeske O."/>
            <person name="Meyerdierks A."/>
            <person name="Storesund J.E."/>
            <person name="Kallscheuer N."/>
            <person name="Luecker S."/>
            <person name="Lage O.M."/>
            <person name="Pohl T."/>
            <person name="Merkel B.J."/>
            <person name="Hornburger P."/>
            <person name="Mueller R.-W."/>
            <person name="Bruemmer F."/>
            <person name="Labrenz M."/>
            <person name="Spormann A.M."/>
            <person name="Op Den Camp H."/>
            <person name="Overmann J."/>
            <person name="Amann R."/>
            <person name="Jetten M.S.M."/>
            <person name="Mascher T."/>
            <person name="Medema M.H."/>
            <person name="Devos D.P."/>
            <person name="Kaster A.-K."/>
            <person name="Ovreas L."/>
            <person name="Rohde M."/>
            <person name="Galperin M.Y."/>
            <person name="Jogler C."/>
        </authorList>
    </citation>
    <scope>NUCLEOTIDE SEQUENCE [LARGE SCALE GENOMIC DNA]</scope>
    <source>
        <strain evidence="2 3">Pla123a</strain>
    </source>
</reference>
<dbReference type="OrthoDB" id="248064at2"/>
<keyword evidence="3" id="KW-1185">Reference proteome</keyword>
<accession>A0A5C5ZF19</accession>
<comment type="caution">
    <text evidence="2">The sequence shown here is derived from an EMBL/GenBank/DDBJ whole genome shotgun (WGS) entry which is preliminary data.</text>
</comment>
<organism evidence="2 3">
    <name type="scientific">Posidoniimonas polymericola</name>
    <dbReference type="NCBI Taxonomy" id="2528002"/>
    <lineage>
        <taxon>Bacteria</taxon>
        <taxon>Pseudomonadati</taxon>
        <taxon>Planctomycetota</taxon>
        <taxon>Planctomycetia</taxon>
        <taxon>Pirellulales</taxon>
        <taxon>Lacipirellulaceae</taxon>
        <taxon>Posidoniimonas</taxon>
    </lineage>
</organism>
<dbReference type="Pfam" id="PF05150">
    <property type="entry name" value="Legionella_OMP"/>
    <property type="match status" value="1"/>
</dbReference>
<proteinExistence type="predicted"/>
<gene>
    <name evidence="2" type="ORF">Pla123a_05020</name>
</gene>
<feature type="signal peptide" evidence="1">
    <location>
        <begin position="1"/>
        <end position="26"/>
    </location>
</feature>
<evidence type="ECO:0000313" key="3">
    <source>
        <dbReference type="Proteomes" id="UP000318478"/>
    </source>
</evidence>
<dbReference type="EMBL" id="SJPO01000001">
    <property type="protein sequence ID" value="TWT85695.1"/>
    <property type="molecule type" value="Genomic_DNA"/>
</dbReference>
<feature type="chain" id="PRO_5022710743" evidence="1">
    <location>
        <begin position="27"/>
        <end position="408"/>
    </location>
</feature>
<dbReference type="Proteomes" id="UP000318478">
    <property type="component" value="Unassembled WGS sequence"/>
</dbReference>
<keyword evidence="1" id="KW-0732">Signal</keyword>
<dbReference type="InterPro" id="IPR007825">
    <property type="entry name" value="Major_OMP_Legionella"/>
</dbReference>